<protein>
    <submittedName>
        <fullName evidence="2">Uncharacterized protein</fullName>
    </submittedName>
</protein>
<feature type="region of interest" description="Disordered" evidence="1">
    <location>
        <begin position="143"/>
        <end position="209"/>
    </location>
</feature>
<sequence length="405" mass="45275">MDDPAWTWPAWKFGMKRDDLFSSLHDQYNTFSFNIQDIEAFHHDVSEISRDADTADEFHRMMAERRQMRLHELNKSLESLAIEIIANPKLLGIDQWQHALQLFRTKSYDSIVRYYASYLPENYLDRHDTRSVISSSTFSETDSVSTAASSVDEDEFSPRGPVTTDEVCSFKTSDDAFDVNTRPSTPVSETAPSEFSSLSDSEHDSIPGERLNDSHVLLFNPSSRSMSFSDSESGDLVPDLTRQRCFGVMHHTRSQLGDSSHRVPGSSNPTEATAVEVAPEYTHAIAETPQSEDEAADIPTTQPPDNEFLSLDHSNNTNPHDIPGSDTPTPRSEASAAFFTELRSVVSTKASSSYQRCPSPKPCSASRCGTPPMCHSRRSPEESSSKIQKCVPDLSRKRLARKRPD</sequence>
<feature type="compositionally biased region" description="Basic and acidic residues" evidence="1">
    <location>
        <begin position="200"/>
        <end position="209"/>
    </location>
</feature>
<reference evidence="2 3" key="1">
    <citation type="journal article" date="2016" name="Genome Biol. Evol.">
        <title>Divergent and convergent evolution of fungal pathogenicity.</title>
        <authorList>
            <person name="Shang Y."/>
            <person name="Xiao G."/>
            <person name="Zheng P."/>
            <person name="Cen K."/>
            <person name="Zhan S."/>
            <person name="Wang C."/>
        </authorList>
    </citation>
    <scope>NUCLEOTIDE SEQUENCE [LARGE SCALE GENOMIC DNA]</scope>
    <source>
        <strain evidence="2 3">RCEF 2490</strain>
    </source>
</reference>
<proteinExistence type="predicted"/>
<organism evidence="2 3">
    <name type="scientific">Moelleriella libera RCEF 2490</name>
    <dbReference type="NCBI Taxonomy" id="1081109"/>
    <lineage>
        <taxon>Eukaryota</taxon>
        <taxon>Fungi</taxon>
        <taxon>Dikarya</taxon>
        <taxon>Ascomycota</taxon>
        <taxon>Pezizomycotina</taxon>
        <taxon>Sordariomycetes</taxon>
        <taxon>Hypocreomycetidae</taxon>
        <taxon>Hypocreales</taxon>
        <taxon>Clavicipitaceae</taxon>
        <taxon>Moelleriella</taxon>
    </lineage>
</organism>
<evidence type="ECO:0000313" key="3">
    <source>
        <dbReference type="Proteomes" id="UP000078544"/>
    </source>
</evidence>
<feature type="region of interest" description="Disordered" evidence="1">
    <location>
        <begin position="287"/>
        <end position="334"/>
    </location>
</feature>
<feature type="region of interest" description="Disordered" evidence="1">
    <location>
        <begin position="349"/>
        <end position="405"/>
    </location>
</feature>
<dbReference type="STRING" id="1081109.A0A166U2Q6"/>
<gene>
    <name evidence="2" type="ORF">AAL_01306</name>
</gene>
<dbReference type="OrthoDB" id="4366798at2759"/>
<dbReference type="EMBL" id="AZGY01000002">
    <property type="protein sequence ID" value="OAA31974.1"/>
    <property type="molecule type" value="Genomic_DNA"/>
</dbReference>
<dbReference type="Proteomes" id="UP000078544">
    <property type="component" value="Unassembled WGS sequence"/>
</dbReference>
<keyword evidence="3" id="KW-1185">Reference proteome</keyword>
<feature type="compositionally biased region" description="Polar residues" evidence="1">
    <location>
        <begin position="181"/>
        <end position="199"/>
    </location>
</feature>
<name>A0A166U2Q6_9HYPO</name>
<evidence type="ECO:0000313" key="2">
    <source>
        <dbReference type="EMBL" id="OAA31974.1"/>
    </source>
</evidence>
<dbReference type="AlphaFoldDB" id="A0A166U2Q6"/>
<evidence type="ECO:0000256" key="1">
    <source>
        <dbReference type="SAM" id="MobiDB-lite"/>
    </source>
</evidence>
<comment type="caution">
    <text evidence="2">The sequence shown here is derived from an EMBL/GenBank/DDBJ whole genome shotgun (WGS) entry which is preliminary data.</text>
</comment>
<accession>A0A166U2Q6</accession>